<evidence type="ECO:0000256" key="5">
    <source>
        <dbReference type="ARBA" id="ARBA00041319"/>
    </source>
</evidence>
<comment type="similarity">
    <text evidence="2">Belongs to the HPF/YfiA ribosome-associated protein family. Short HPF subfamily.</text>
</comment>
<reference evidence="7" key="1">
    <citation type="journal article" date="2019" name="Int. J. Syst. Evol. Microbiol.">
        <title>The Global Catalogue of Microorganisms (GCM) 10K type strain sequencing project: providing services to taxonomists for standard genome sequencing and annotation.</title>
        <authorList>
            <consortium name="The Broad Institute Genomics Platform"/>
            <consortium name="The Broad Institute Genome Sequencing Center for Infectious Disease"/>
            <person name="Wu L."/>
            <person name="Ma J."/>
        </authorList>
    </citation>
    <scope>NUCLEOTIDE SEQUENCE [LARGE SCALE GENOMIC DNA]</scope>
    <source>
        <strain evidence="7">KCTC 32239</strain>
    </source>
</reference>
<sequence length="110" mass="12506">MSAFGTHVTTEDVSMQINVSGHHVEVTESMRDYVISKLERLSNHHDRITNTHVILSVDKLEQKAEATLHVSGKDIFADATDPDLYTAIDSLADKLDRQLIKHKEKMRSHR</sequence>
<evidence type="ECO:0000256" key="3">
    <source>
        <dbReference type="ARBA" id="ARBA00038695"/>
    </source>
</evidence>
<comment type="subunit">
    <text evidence="3">Associates exclusively with 100S ribosomes, which are dimers of 70S ribosomes.</text>
</comment>
<dbReference type="SUPFAM" id="SSF69754">
    <property type="entry name" value="Ribosome binding protein Y (YfiA homologue)"/>
    <property type="match status" value="1"/>
</dbReference>
<gene>
    <name evidence="6" type="primary">yfiA-2</name>
    <name evidence="6" type="ORF">GCM10011613_04510</name>
</gene>
<dbReference type="InterPro" id="IPR003489">
    <property type="entry name" value="RHF/RaiA"/>
</dbReference>
<evidence type="ECO:0000313" key="6">
    <source>
        <dbReference type="EMBL" id="GGY63885.1"/>
    </source>
</evidence>
<keyword evidence="7" id="KW-1185">Reference proteome</keyword>
<keyword evidence="1" id="KW-0810">Translation regulation</keyword>
<accession>A0ABQ3AQ89</accession>
<evidence type="ECO:0000256" key="2">
    <source>
        <dbReference type="ARBA" id="ARBA00038434"/>
    </source>
</evidence>
<dbReference type="Gene3D" id="3.30.160.100">
    <property type="entry name" value="Ribosome hibernation promotion factor-like"/>
    <property type="match status" value="1"/>
</dbReference>
<evidence type="ECO:0000313" key="7">
    <source>
        <dbReference type="Proteomes" id="UP000619761"/>
    </source>
</evidence>
<evidence type="ECO:0000256" key="4">
    <source>
        <dbReference type="ARBA" id="ARBA00041148"/>
    </source>
</evidence>
<dbReference type="InterPro" id="IPR036567">
    <property type="entry name" value="RHF-like"/>
</dbReference>
<protein>
    <recommendedName>
        <fullName evidence="4">Ribosome hibernation promoting factor</fullName>
    </recommendedName>
    <alternativeName>
        <fullName evidence="5">Hibernation factor HPF</fullName>
    </alternativeName>
</protein>
<comment type="caution">
    <text evidence="6">The sequence shown here is derived from an EMBL/GenBank/DDBJ whole genome shotgun (WGS) entry which is preliminary data.</text>
</comment>
<dbReference type="NCBIfam" id="TIGR00741">
    <property type="entry name" value="yfiA"/>
    <property type="match status" value="1"/>
</dbReference>
<dbReference type="PANTHER" id="PTHR33231">
    <property type="entry name" value="30S RIBOSOMAL PROTEIN"/>
    <property type="match status" value="1"/>
</dbReference>
<dbReference type="EMBL" id="BMYZ01000001">
    <property type="protein sequence ID" value="GGY63885.1"/>
    <property type="molecule type" value="Genomic_DNA"/>
</dbReference>
<dbReference type="Proteomes" id="UP000619761">
    <property type="component" value="Unassembled WGS sequence"/>
</dbReference>
<evidence type="ECO:0000256" key="1">
    <source>
        <dbReference type="ARBA" id="ARBA00022845"/>
    </source>
</evidence>
<dbReference type="CDD" id="cd00552">
    <property type="entry name" value="RaiA"/>
    <property type="match status" value="1"/>
</dbReference>
<dbReference type="Pfam" id="PF02482">
    <property type="entry name" value="Ribosomal_S30AE"/>
    <property type="match status" value="1"/>
</dbReference>
<proteinExistence type="inferred from homology"/>
<dbReference type="InterPro" id="IPR050574">
    <property type="entry name" value="HPF/YfiA_ribosome-assoc"/>
</dbReference>
<organism evidence="6 7">
    <name type="scientific">Cellvibrio zantedeschiae</name>
    <dbReference type="NCBI Taxonomy" id="1237077"/>
    <lineage>
        <taxon>Bacteria</taxon>
        <taxon>Pseudomonadati</taxon>
        <taxon>Pseudomonadota</taxon>
        <taxon>Gammaproteobacteria</taxon>
        <taxon>Cellvibrionales</taxon>
        <taxon>Cellvibrionaceae</taxon>
        <taxon>Cellvibrio</taxon>
    </lineage>
</organism>
<dbReference type="PANTHER" id="PTHR33231:SF1">
    <property type="entry name" value="30S RIBOSOMAL PROTEIN"/>
    <property type="match status" value="1"/>
</dbReference>
<name>A0ABQ3AQ89_9GAMM</name>